<proteinExistence type="predicted"/>
<dbReference type="InterPro" id="IPR037461">
    <property type="entry name" value="CtCE2-like_dom"/>
</dbReference>
<evidence type="ECO:0000259" key="1">
    <source>
        <dbReference type="SMART" id="SM00458"/>
    </source>
</evidence>
<name>A0AA41U6T8_9MICO</name>
<reference evidence="2" key="1">
    <citation type="submission" date="2022-01" db="EMBL/GenBank/DDBJ databases">
        <title>Antribacter sp. nov., isolated from Guizhou of China.</title>
        <authorList>
            <person name="Chengliang C."/>
            <person name="Ya Z."/>
        </authorList>
    </citation>
    <scope>NUCLEOTIDE SEQUENCE</scope>
    <source>
        <strain evidence="2">KLBMP 9083</strain>
    </source>
</reference>
<dbReference type="SMART" id="SM00458">
    <property type="entry name" value="RICIN"/>
    <property type="match status" value="1"/>
</dbReference>
<dbReference type="Gene3D" id="3.40.50.1110">
    <property type="entry name" value="SGNH hydrolase"/>
    <property type="match status" value="1"/>
</dbReference>
<protein>
    <submittedName>
        <fullName evidence="2">RICIN domain-containing protein</fullName>
    </submittedName>
</protein>
<dbReference type="SUPFAM" id="SSF52266">
    <property type="entry name" value="SGNH hydrolase"/>
    <property type="match status" value="1"/>
</dbReference>
<dbReference type="InterPro" id="IPR040794">
    <property type="entry name" value="CE2_N"/>
</dbReference>
<evidence type="ECO:0000313" key="3">
    <source>
        <dbReference type="Proteomes" id="UP001165405"/>
    </source>
</evidence>
<keyword evidence="3" id="KW-1185">Reference proteome</keyword>
<dbReference type="InterPro" id="IPR035992">
    <property type="entry name" value="Ricin_B-like_lectins"/>
</dbReference>
<dbReference type="InterPro" id="IPR052762">
    <property type="entry name" value="PCW_deacetylase/CE"/>
</dbReference>
<dbReference type="InterPro" id="IPR000772">
    <property type="entry name" value="Ricin_B_lectin"/>
</dbReference>
<dbReference type="PANTHER" id="PTHR37834:SF2">
    <property type="entry name" value="ESTERASE, SGNH HYDROLASE-TYPE"/>
    <property type="match status" value="1"/>
</dbReference>
<sequence>MRSPSSRRWNRWRWIAASLGAILVAAVLPGFTSTATAAVNPGTWYVIANEHSGLAVDIEGRSTANGAQALLWSRTDAANQQFRFVDAGGGYYRIEARHSGQVLDVNAKSTANGADIVQWPSNGGTNQQWQLNEQSDGSYEIVNRNSGKALDNWEWSTEPGSRVSQYDRNGSAVQRWRLIPLGADGGGQTGDGSVVDRNLQYYGRWAADGSWRTMGWAGGYVEAAFTGSTIGVRLRSTIDLYYSVDGAPEQWRRSASGNITIASGLGAGTHTIRIGFRERAGSYTGDPAFAGFIMASGGSTTSIARPANFIEFIGDSITVGQPNGNRPFTAYPYLVGEALGAGHTQVAQGGACLVSTSDGCYGMMDWFRRSSAWVSQDDWSFSTYQATAVVINLGTNDVGHGVSTTDFQRNYVVMLERVRQAYPNAEIFAMGVFRNRYVTETRNAVQARVAAGDTRVHFVDTSGWVDPATDTSDNVHPTDAGHQKIANLLTPIIDRYI</sequence>
<dbReference type="RefSeq" id="WP_236088551.1">
    <property type="nucleotide sequence ID" value="NZ_JAKGSG010000023.1"/>
</dbReference>
<dbReference type="SUPFAM" id="SSF50370">
    <property type="entry name" value="Ricin B-like lectins"/>
    <property type="match status" value="1"/>
</dbReference>
<dbReference type="InterPro" id="IPR036514">
    <property type="entry name" value="SGNH_hydro_sf"/>
</dbReference>
<dbReference type="GO" id="GO:0052689">
    <property type="term" value="F:carboxylic ester hydrolase activity"/>
    <property type="evidence" value="ECO:0007669"/>
    <property type="project" value="InterPro"/>
</dbReference>
<evidence type="ECO:0000313" key="2">
    <source>
        <dbReference type="EMBL" id="MCF4120781.1"/>
    </source>
</evidence>
<gene>
    <name evidence="2" type="ORF">L1785_07300</name>
</gene>
<dbReference type="Pfam" id="PF17996">
    <property type="entry name" value="CE2_N"/>
    <property type="match status" value="1"/>
</dbReference>
<dbReference type="Gene3D" id="2.60.120.260">
    <property type="entry name" value="Galactose-binding domain-like"/>
    <property type="match status" value="1"/>
</dbReference>
<dbReference type="PROSITE" id="PS50231">
    <property type="entry name" value="RICIN_B_LECTIN"/>
    <property type="match status" value="1"/>
</dbReference>
<dbReference type="Pfam" id="PF14200">
    <property type="entry name" value="RicinB_lectin_2"/>
    <property type="match status" value="2"/>
</dbReference>
<organism evidence="2 3">
    <name type="scientific">Antribacter soli</name>
    <dbReference type="NCBI Taxonomy" id="2910976"/>
    <lineage>
        <taxon>Bacteria</taxon>
        <taxon>Bacillati</taxon>
        <taxon>Actinomycetota</taxon>
        <taxon>Actinomycetes</taxon>
        <taxon>Micrococcales</taxon>
        <taxon>Promicromonosporaceae</taxon>
        <taxon>Antribacter</taxon>
    </lineage>
</organism>
<dbReference type="Gene3D" id="2.80.10.50">
    <property type="match status" value="3"/>
</dbReference>
<feature type="domain" description="Ricin B lectin" evidence="1">
    <location>
        <begin position="41"/>
        <end position="179"/>
    </location>
</feature>
<dbReference type="InterPro" id="IPR013830">
    <property type="entry name" value="SGNH_hydro"/>
</dbReference>
<dbReference type="AlphaFoldDB" id="A0AA41U6T8"/>
<dbReference type="Proteomes" id="UP001165405">
    <property type="component" value="Unassembled WGS sequence"/>
</dbReference>
<comment type="caution">
    <text evidence="2">The sequence shown here is derived from an EMBL/GenBank/DDBJ whole genome shotgun (WGS) entry which is preliminary data.</text>
</comment>
<dbReference type="CDD" id="cd01831">
    <property type="entry name" value="Endoglucanase_E_like"/>
    <property type="match status" value="1"/>
</dbReference>
<dbReference type="PANTHER" id="PTHR37834">
    <property type="entry name" value="GDSL-LIKE LIPASE/ACYLHYDROLASE DOMAIN PROTEIN (AFU_ORTHOLOGUE AFUA_2G00620)"/>
    <property type="match status" value="1"/>
</dbReference>
<accession>A0AA41U6T8</accession>
<dbReference type="Pfam" id="PF13472">
    <property type="entry name" value="Lipase_GDSL_2"/>
    <property type="match status" value="1"/>
</dbReference>
<dbReference type="EMBL" id="JAKGSG010000023">
    <property type="protein sequence ID" value="MCF4120781.1"/>
    <property type="molecule type" value="Genomic_DNA"/>
</dbReference>